<dbReference type="PANTHER" id="PTHR43791:SF63">
    <property type="entry name" value="HIGH AFFINITY CYSTEINE TRANSPORTER"/>
    <property type="match status" value="1"/>
</dbReference>
<dbReference type="STRING" id="101127.A0A1X2GWF1"/>
<dbReference type="EMBL" id="MCGT01000002">
    <property type="protein sequence ID" value="ORX62367.1"/>
    <property type="molecule type" value="Genomic_DNA"/>
</dbReference>
<feature type="transmembrane region" description="Helical" evidence="6">
    <location>
        <begin position="201"/>
        <end position="224"/>
    </location>
</feature>
<evidence type="ECO:0000256" key="3">
    <source>
        <dbReference type="ARBA" id="ARBA00022692"/>
    </source>
</evidence>
<feature type="transmembrane region" description="Helical" evidence="6">
    <location>
        <begin position="423"/>
        <end position="446"/>
    </location>
</feature>
<evidence type="ECO:0000256" key="6">
    <source>
        <dbReference type="SAM" id="Phobius"/>
    </source>
</evidence>
<dbReference type="AlphaFoldDB" id="A0A1X2GWF1"/>
<accession>A0A1X2GWF1</accession>
<dbReference type="PROSITE" id="PS50850">
    <property type="entry name" value="MFS"/>
    <property type="match status" value="1"/>
</dbReference>
<proteinExistence type="predicted"/>
<feature type="transmembrane region" description="Helical" evidence="6">
    <location>
        <begin position="308"/>
        <end position="328"/>
    </location>
</feature>
<dbReference type="Proteomes" id="UP000242146">
    <property type="component" value="Unassembled WGS sequence"/>
</dbReference>
<feature type="transmembrane region" description="Helical" evidence="6">
    <location>
        <begin position="42"/>
        <end position="60"/>
    </location>
</feature>
<protein>
    <submittedName>
        <fullName evidence="8">MFS general substrate transporter</fullName>
    </submittedName>
</protein>
<dbReference type="SUPFAM" id="SSF103473">
    <property type="entry name" value="MFS general substrate transporter"/>
    <property type="match status" value="1"/>
</dbReference>
<feature type="transmembrane region" description="Helical" evidence="6">
    <location>
        <begin position="363"/>
        <end position="383"/>
    </location>
</feature>
<feature type="transmembrane region" description="Helical" evidence="6">
    <location>
        <begin position="110"/>
        <end position="128"/>
    </location>
</feature>
<evidence type="ECO:0000256" key="1">
    <source>
        <dbReference type="ARBA" id="ARBA00004141"/>
    </source>
</evidence>
<dbReference type="InterPro" id="IPR020846">
    <property type="entry name" value="MFS_dom"/>
</dbReference>
<keyword evidence="3 6" id="KW-0812">Transmembrane</keyword>
<dbReference type="InterPro" id="IPR011701">
    <property type="entry name" value="MFS"/>
</dbReference>
<keyword evidence="4 6" id="KW-1133">Transmembrane helix</keyword>
<feature type="transmembrane region" description="Helical" evidence="6">
    <location>
        <begin position="140"/>
        <end position="160"/>
    </location>
</feature>
<organism evidence="8 9">
    <name type="scientific">Hesseltinella vesiculosa</name>
    <dbReference type="NCBI Taxonomy" id="101127"/>
    <lineage>
        <taxon>Eukaryota</taxon>
        <taxon>Fungi</taxon>
        <taxon>Fungi incertae sedis</taxon>
        <taxon>Mucoromycota</taxon>
        <taxon>Mucoromycotina</taxon>
        <taxon>Mucoromycetes</taxon>
        <taxon>Mucorales</taxon>
        <taxon>Cunninghamellaceae</taxon>
        <taxon>Hesseltinella</taxon>
    </lineage>
</organism>
<feature type="transmembrane region" description="Helical" evidence="6">
    <location>
        <begin position="335"/>
        <end position="357"/>
    </location>
</feature>
<feature type="transmembrane region" description="Helical" evidence="6">
    <location>
        <begin position="395"/>
        <end position="417"/>
    </location>
</feature>
<name>A0A1X2GWF1_9FUNG</name>
<dbReference type="InterPro" id="IPR036259">
    <property type="entry name" value="MFS_trans_sf"/>
</dbReference>
<reference evidence="8 9" key="1">
    <citation type="submission" date="2016-07" db="EMBL/GenBank/DDBJ databases">
        <title>Pervasive Adenine N6-methylation of Active Genes in Fungi.</title>
        <authorList>
            <consortium name="DOE Joint Genome Institute"/>
            <person name="Mondo S.J."/>
            <person name="Dannebaum R.O."/>
            <person name="Kuo R.C."/>
            <person name="Labutti K."/>
            <person name="Haridas S."/>
            <person name="Kuo A."/>
            <person name="Salamov A."/>
            <person name="Ahrendt S.R."/>
            <person name="Lipzen A."/>
            <person name="Sullivan W."/>
            <person name="Andreopoulos W.B."/>
            <person name="Clum A."/>
            <person name="Lindquist E."/>
            <person name="Daum C."/>
            <person name="Ramamoorthy G.K."/>
            <person name="Gryganskyi A."/>
            <person name="Culley D."/>
            <person name="Magnuson J.K."/>
            <person name="James T.Y."/>
            <person name="O'Malley M.A."/>
            <person name="Stajich J.E."/>
            <person name="Spatafora J.W."/>
            <person name="Visel A."/>
            <person name="Grigoriev I.V."/>
        </authorList>
    </citation>
    <scope>NUCLEOTIDE SEQUENCE [LARGE SCALE GENOMIC DNA]</scope>
    <source>
        <strain evidence="8 9">NRRL 3301</strain>
    </source>
</reference>
<evidence type="ECO:0000313" key="9">
    <source>
        <dbReference type="Proteomes" id="UP000242146"/>
    </source>
</evidence>
<feature type="transmembrane region" description="Helical" evidence="6">
    <location>
        <begin position="167"/>
        <end position="189"/>
    </location>
</feature>
<feature type="transmembrane region" description="Helical" evidence="6">
    <location>
        <begin position="80"/>
        <end position="98"/>
    </location>
</feature>
<evidence type="ECO:0000313" key="8">
    <source>
        <dbReference type="EMBL" id="ORX62367.1"/>
    </source>
</evidence>
<feature type="transmembrane region" description="Helical" evidence="6">
    <location>
        <begin position="272"/>
        <end position="296"/>
    </location>
</feature>
<gene>
    <name evidence="8" type="ORF">DM01DRAFT_1404023</name>
</gene>
<keyword evidence="5 6" id="KW-0472">Membrane</keyword>
<evidence type="ECO:0000259" key="7">
    <source>
        <dbReference type="PROSITE" id="PS50850"/>
    </source>
</evidence>
<dbReference type="OrthoDB" id="6730379at2759"/>
<comment type="subcellular location">
    <subcellularLocation>
        <location evidence="1">Membrane</location>
        <topology evidence="1">Multi-pass membrane protein</topology>
    </subcellularLocation>
</comment>
<evidence type="ECO:0000256" key="2">
    <source>
        <dbReference type="ARBA" id="ARBA00022448"/>
    </source>
</evidence>
<dbReference type="PANTHER" id="PTHR43791">
    <property type="entry name" value="PERMEASE-RELATED"/>
    <property type="match status" value="1"/>
</dbReference>
<feature type="domain" description="Major facilitator superfamily (MFS) profile" evidence="7">
    <location>
        <begin position="43"/>
        <end position="449"/>
    </location>
</feature>
<keyword evidence="2" id="KW-0813">Transport</keyword>
<evidence type="ECO:0000256" key="4">
    <source>
        <dbReference type="ARBA" id="ARBA00022989"/>
    </source>
</evidence>
<sequence>MAMTGILEKISVDQADTQSTTSPKKHVYSPAEKRLKLKIDRLFLPMLFCIVFIQFMDKSILNFAAAMNIMEDTHITSDDFAWLGSIFYIGFLVFQIPNNFLIQWLPIGKYLGGVTIAWGVTFACTALCKDFTGLIITRLLLGMAESVTYPCIFILISTFYRRQEQVVCVAAMFLANAVAIMVGGLIGFGIAHLQGLHGLSAWQYCYIIFGSITFTVGIVFFFTLPDTPKSKWFFLTAEEELLVDDRLKDNGQAVNTTFNKAHVREALAEPRYYAVIAIVFLGSLQNGAFTTFSTQIIQALGFTNFQSILMNIPMGVCSAILICIMTYLSKHFNQICYIAMLSITISFTSMLLLIVLPNTPVKLVGILLSYSGTPTYLLTQTLIINNVKGYSKKVFYTSSQLVSYSLGNFVGPLMMLGGQKPRYFGAMAGYTIANVIQFLLFAFVRWSLTRSLFKRKDVVLHGSDREISDLTDKEDLTFAYRP</sequence>
<dbReference type="GO" id="GO:0016020">
    <property type="term" value="C:membrane"/>
    <property type="evidence" value="ECO:0007669"/>
    <property type="project" value="UniProtKB-SubCell"/>
</dbReference>
<dbReference type="Gene3D" id="1.20.1250.20">
    <property type="entry name" value="MFS general substrate transporter like domains"/>
    <property type="match status" value="2"/>
</dbReference>
<keyword evidence="9" id="KW-1185">Reference proteome</keyword>
<dbReference type="Pfam" id="PF07690">
    <property type="entry name" value="MFS_1"/>
    <property type="match status" value="1"/>
</dbReference>
<comment type="caution">
    <text evidence="8">The sequence shown here is derived from an EMBL/GenBank/DDBJ whole genome shotgun (WGS) entry which is preliminary data.</text>
</comment>
<evidence type="ECO:0000256" key="5">
    <source>
        <dbReference type="ARBA" id="ARBA00023136"/>
    </source>
</evidence>
<dbReference type="GO" id="GO:0022857">
    <property type="term" value="F:transmembrane transporter activity"/>
    <property type="evidence" value="ECO:0007669"/>
    <property type="project" value="InterPro"/>
</dbReference>